<organism evidence="2 3">
    <name type="scientific">Eschrichtius robustus</name>
    <name type="common">California gray whale</name>
    <name type="synonym">Eschrichtius gibbosus</name>
    <dbReference type="NCBI Taxonomy" id="9764"/>
    <lineage>
        <taxon>Eukaryota</taxon>
        <taxon>Metazoa</taxon>
        <taxon>Chordata</taxon>
        <taxon>Craniata</taxon>
        <taxon>Vertebrata</taxon>
        <taxon>Euteleostomi</taxon>
        <taxon>Mammalia</taxon>
        <taxon>Eutheria</taxon>
        <taxon>Laurasiatheria</taxon>
        <taxon>Artiodactyla</taxon>
        <taxon>Whippomorpha</taxon>
        <taxon>Cetacea</taxon>
        <taxon>Mysticeti</taxon>
        <taxon>Eschrichtiidae</taxon>
        <taxon>Eschrichtius</taxon>
    </lineage>
</organism>
<feature type="region of interest" description="Disordered" evidence="1">
    <location>
        <begin position="105"/>
        <end position="144"/>
    </location>
</feature>
<evidence type="ECO:0000313" key="2">
    <source>
        <dbReference type="EMBL" id="KAJ8778160.1"/>
    </source>
</evidence>
<keyword evidence="3" id="KW-1185">Reference proteome</keyword>
<comment type="caution">
    <text evidence="2">The sequence shown here is derived from an EMBL/GenBank/DDBJ whole genome shotgun (WGS) entry which is preliminary data.</text>
</comment>
<proteinExistence type="predicted"/>
<feature type="compositionally biased region" description="Pro residues" evidence="1">
    <location>
        <begin position="124"/>
        <end position="144"/>
    </location>
</feature>
<evidence type="ECO:0000313" key="3">
    <source>
        <dbReference type="Proteomes" id="UP001159641"/>
    </source>
</evidence>
<accession>A0AB34GH15</accession>
<evidence type="ECO:0000256" key="1">
    <source>
        <dbReference type="SAM" id="MobiDB-lite"/>
    </source>
</evidence>
<feature type="compositionally biased region" description="Basic and acidic residues" evidence="1">
    <location>
        <begin position="34"/>
        <end position="46"/>
    </location>
</feature>
<name>A0AB34GH15_ESCRO</name>
<gene>
    <name evidence="2" type="ORF">J1605_013876</name>
</gene>
<feature type="region of interest" description="Disordered" evidence="1">
    <location>
        <begin position="1"/>
        <end position="91"/>
    </location>
</feature>
<dbReference type="AlphaFoldDB" id="A0AB34GH15"/>
<dbReference type="EMBL" id="JAIQCJ010002266">
    <property type="protein sequence ID" value="KAJ8778160.1"/>
    <property type="molecule type" value="Genomic_DNA"/>
</dbReference>
<protein>
    <submittedName>
        <fullName evidence="2">Uncharacterized protein</fullName>
    </submittedName>
</protein>
<dbReference type="Proteomes" id="UP001159641">
    <property type="component" value="Unassembled WGS sequence"/>
</dbReference>
<reference evidence="2 3" key="1">
    <citation type="submission" date="2022-11" db="EMBL/GenBank/DDBJ databases">
        <title>Whole genome sequence of Eschrichtius robustus ER-17-0199.</title>
        <authorList>
            <person name="Bruniche-Olsen A."/>
            <person name="Black A.N."/>
            <person name="Fields C.J."/>
            <person name="Walden K."/>
            <person name="Dewoody J.A."/>
        </authorList>
    </citation>
    <scope>NUCLEOTIDE SEQUENCE [LARGE SCALE GENOMIC DNA]</scope>
    <source>
        <strain evidence="2">ER-17-0199</strain>
        <tissue evidence="2">Blubber</tissue>
    </source>
</reference>
<sequence>MSQAVQIRASRRLGPSAQTGSVAVKIPPPWPHPAEFRSLADSRRSATPEARVAPSADLDPGQSGAAIGERRSEARSGRGRLPLGAPASRRVVPPALAAWAGQGLRFSAPPPLLRPGPARAPLSRPFPPLLPPPRPSSPPSPARP</sequence>